<reference evidence="1" key="1">
    <citation type="submission" date="2022-11" db="EMBL/GenBank/DDBJ databases">
        <title>Genome Sequence of Cubamyces cubensis.</title>
        <authorList>
            <person name="Buettner E."/>
        </authorList>
    </citation>
    <scope>NUCLEOTIDE SEQUENCE</scope>
    <source>
        <strain evidence="1">MPL-01</strain>
    </source>
</reference>
<keyword evidence="2" id="KW-1185">Reference proteome</keyword>
<dbReference type="EMBL" id="JAPEVG010000051">
    <property type="protein sequence ID" value="KAJ8489261.1"/>
    <property type="molecule type" value="Genomic_DNA"/>
</dbReference>
<dbReference type="Proteomes" id="UP001215151">
    <property type="component" value="Unassembled WGS sequence"/>
</dbReference>
<evidence type="ECO:0008006" key="3">
    <source>
        <dbReference type="Google" id="ProtNLM"/>
    </source>
</evidence>
<proteinExistence type="predicted"/>
<evidence type="ECO:0000313" key="2">
    <source>
        <dbReference type="Proteomes" id="UP001215151"/>
    </source>
</evidence>
<organism evidence="1 2">
    <name type="scientific">Trametes cubensis</name>
    <dbReference type="NCBI Taxonomy" id="1111947"/>
    <lineage>
        <taxon>Eukaryota</taxon>
        <taxon>Fungi</taxon>
        <taxon>Dikarya</taxon>
        <taxon>Basidiomycota</taxon>
        <taxon>Agaricomycotina</taxon>
        <taxon>Agaricomycetes</taxon>
        <taxon>Polyporales</taxon>
        <taxon>Polyporaceae</taxon>
        <taxon>Trametes</taxon>
    </lineage>
</organism>
<protein>
    <recommendedName>
        <fullName evidence="3">F-box domain-containing protein</fullName>
    </recommendedName>
</protein>
<evidence type="ECO:0000313" key="1">
    <source>
        <dbReference type="EMBL" id="KAJ8489261.1"/>
    </source>
</evidence>
<sequence length="657" mass="77065">MGQNWEIVNLDRKERYHNATYKMGEWFFQDQHDELIDLLRAKSPMSMPDNIRKRLRDGKRAIQSSKLLRLPNELIDMIFEELYGEYDNTLLHFAITCKAILGISERHIVKFYQELYYSWQNCRLICVGDDVDHDDVLPAGVLTDTELKWIESERESLGSCHSIFVETFKQEPRERQRWFKPLACWEDLYESWRRNGYTSLKGAFEVDVEMMRDFCNFKRVSMTSRADLEVLCNITKREYVRDPVVADREIPQCVTLAHALITLICWSPSANYALSYNLEAVKKMKRGRWAGDRFRIVTEVALAEMEEEGWTDVTEDATVILRHLAEENRVVVVKMGQDWAIYNIDRKEYYYGSSVKLGEWFFDDHYGLMQALRVKAPMSFSRDIKDRLNAGKRATQRSKLFKLPNEILDMVFAELKDGKALLYFAITCKALLSHSEHHFFHIYERFNPSWHDCRVVCLGDWMDQDDTLPPGVLTQRELEWVASERHALGNCYAVFLQYYDDYSKRRDPFRASCLGGLGWDYSAYHLSAAYKADYAMLSLLCEERPLRLSSEADYEVLCNVSKREYVRDKKLTVPEKIMLSHALITMICWSPCPDYALAYKLDATKKMHQGRWVGDKFRIVSEEAFAELKTDDWTDVTAEVDAILQDLCKENPWHLEE</sequence>
<gene>
    <name evidence="1" type="ORF">ONZ51_g3021</name>
</gene>
<comment type="caution">
    <text evidence="1">The sequence shown here is derived from an EMBL/GenBank/DDBJ whole genome shotgun (WGS) entry which is preliminary data.</text>
</comment>
<dbReference type="AlphaFoldDB" id="A0AAD7TYL2"/>
<name>A0AAD7TYL2_9APHY</name>
<accession>A0AAD7TYL2</accession>